<keyword evidence="3" id="KW-1185">Reference proteome</keyword>
<accession>A0ABZ0FY88</accession>
<dbReference type="PROSITE" id="PS51352">
    <property type="entry name" value="THIOREDOXIN_2"/>
    <property type="match status" value="1"/>
</dbReference>
<name>A0ABZ0FY88_9BACT</name>
<organism evidence="2 3">
    <name type="scientific">Butyricimonas paravirosa</name>
    <dbReference type="NCBI Taxonomy" id="1472417"/>
    <lineage>
        <taxon>Bacteria</taxon>
        <taxon>Pseudomonadati</taxon>
        <taxon>Bacteroidota</taxon>
        <taxon>Bacteroidia</taxon>
        <taxon>Bacteroidales</taxon>
        <taxon>Odoribacteraceae</taxon>
        <taxon>Butyricimonas</taxon>
    </lineage>
</organism>
<evidence type="ECO:0000313" key="2">
    <source>
        <dbReference type="EMBL" id="WOF13269.1"/>
    </source>
</evidence>
<dbReference type="PANTHER" id="PTHR45663">
    <property type="entry name" value="GEO12009P1"/>
    <property type="match status" value="1"/>
</dbReference>
<evidence type="ECO:0000259" key="1">
    <source>
        <dbReference type="PROSITE" id="PS51352"/>
    </source>
</evidence>
<feature type="domain" description="Thioredoxin" evidence="1">
    <location>
        <begin position="7"/>
        <end position="137"/>
    </location>
</feature>
<evidence type="ECO:0000313" key="3">
    <source>
        <dbReference type="Proteomes" id="UP001302374"/>
    </source>
</evidence>
<dbReference type="Gene3D" id="3.40.30.10">
    <property type="entry name" value="Glutaredoxin"/>
    <property type="match status" value="1"/>
</dbReference>
<dbReference type="CDD" id="cd02947">
    <property type="entry name" value="TRX_family"/>
    <property type="match status" value="1"/>
</dbReference>
<dbReference type="InterPro" id="IPR036249">
    <property type="entry name" value="Thioredoxin-like_sf"/>
</dbReference>
<dbReference type="SUPFAM" id="SSF52833">
    <property type="entry name" value="Thioredoxin-like"/>
    <property type="match status" value="1"/>
</dbReference>
<dbReference type="PANTHER" id="PTHR45663:SF11">
    <property type="entry name" value="GEO12009P1"/>
    <property type="match status" value="1"/>
</dbReference>
<dbReference type="InterPro" id="IPR013766">
    <property type="entry name" value="Thioredoxin_domain"/>
</dbReference>
<protein>
    <submittedName>
        <fullName evidence="2">Thioredoxin fold domain-containing protein</fullName>
    </submittedName>
</protein>
<sequence>MIDMKKVFLLGCIVCLSLWTWGQGIDFQKGSFQEALQQAKTGNKLVFVDAFATWCGPCKKMAETVLNQPVVGDYFGEYFISIKIDIEKGEGPILKEKYGIEGIPDYLFLDGDGKLVYRFGGAMSLDKFMEGAKYAIETSHDENNVVRLAMRYEQEKNDEAFLKLYLEKLIEVGSRDSYEVFEQYLKIQKSIRPSSKEMAEFLKDYKDFLVYGGEAERIIQENEKSEEWRLYVRKDIREVFQFFPRLMLMHSYPYAVQKKDIRIIENAVARAREDGLSVSEGEKEDYLIRFYDETRMGEEYKEIMGNKIDLFFKNLDLKKIQNGHIEAVKIREAEPHRKIISSAESYSRSMATTIMNYVKYVNKDAEKKDVLRWAKQTYDILPNRLENMNFYADILYLYGDKQEAIALKEKACQLAVDDEFGQKIRNELDKMKLEKK</sequence>
<gene>
    <name evidence="2" type="ORF">F1644_13795</name>
</gene>
<proteinExistence type="predicted"/>
<dbReference type="Proteomes" id="UP001302374">
    <property type="component" value="Chromosome"/>
</dbReference>
<reference evidence="2 3" key="1">
    <citation type="submission" date="2019-09" db="EMBL/GenBank/DDBJ databases">
        <title>Butyricimonas paravirosa DSM 105722 (=214-4 = JCM 18677 = CCUG 65563).</title>
        <authorList>
            <person name="Le Roy T."/>
            <person name="Cani P.D."/>
        </authorList>
    </citation>
    <scope>NUCLEOTIDE SEQUENCE [LARGE SCALE GENOMIC DNA]</scope>
    <source>
        <strain evidence="2 3">DSM 105722</strain>
    </source>
</reference>
<dbReference type="EMBL" id="CP043839">
    <property type="protein sequence ID" value="WOF13269.1"/>
    <property type="molecule type" value="Genomic_DNA"/>
</dbReference>
<dbReference type="Pfam" id="PF13899">
    <property type="entry name" value="Thioredoxin_7"/>
    <property type="match status" value="1"/>
</dbReference>